<accession>A0A8H8BVG6</accession>
<dbReference type="AlphaFoldDB" id="A0A8H8BVG6"/>
<keyword evidence="7" id="KW-1185">Reference proteome</keyword>
<feature type="domain" description="Agd3 CBM87" evidence="4">
    <location>
        <begin position="115"/>
        <end position="327"/>
    </location>
</feature>
<evidence type="ECO:0000313" key="6">
    <source>
        <dbReference type="EMBL" id="KAG4425377.1"/>
    </source>
</evidence>
<dbReference type="InterPro" id="IPR056827">
    <property type="entry name" value="CBM87_Agd3"/>
</dbReference>
<feature type="domain" description="Agd3 C-terminal" evidence="5">
    <location>
        <begin position="716"/>
        <end position="781"/>
    </location>
</feature>
<feature type="domain" description="Agd3 deacetylase" evidence="3">
    <location>
        <begin position="341"/>
        <end position="710"/>
    </location>
</feature>
<dbReference type="Pfam" id="PF25117">
    <property type="entry name" value="Agd3_C"/>
    <property type="match status" value="1"/>
</dbReference>
<proteinExistence type="predicted"/>
<dbReference type="InterPro" id="IPR050788">
    <property type="entry name" value="Yeast_SRP1/TIP1_CWP"/>
</dbReference>
<name>A0A8H8BVG6_9HELO</name>
<protein>
    <recommendedName>
        <fullName evidence="8">Extracellular serine-rich protein</fullName>
    </recommendedName>
</protein>
<feature type="signal peptide" evidence="2">
    <location>
        <begin position="1"/>
        <end position="21"/>
    </location>
</feature>
<feature type="region of interest" description="Disordered" evidence="1">
    <location>
        <begin position="25"/>
        <end position="55"/>
    </location>
</feature>
<dbReference type="Pfam" id="PF25116">
    <property type="entry name" value="CBM87_Agd3"/>
    <property type="match status" value="1"/>
</dbReference>
<organism evidence="6 7">
    <name type="scientific">Cadophora malorum</name>
    <dbReference type="NCBI Taxonomy" id="108018"/>
    <lineage>
        <taxon>Eukaryota</taxon>
        <taxon>Fungi</taxon>
        <taxon>Dikarya</taxon>
        <taxon>Ascomycota</taxon>
        <taxon>Pezizomycotina</taxon>
        <taxon>Leotiomycetes</taxon>
        <taxon>Helotiales</taxon>
        <taxon>Ploettnerulaceae</taxon>
        <taxon>Cadophora</taxon>
    </lineage>
</organism>
<evidence type="ECO:0000259" key="4">
    <source>
        <dbReference type="Pfam" id="PF25116"/>
    </source>
</evidence>
<dbReference type="PANTHER" id="PTHR31002">
    <property type="entry name" value="SERIPAUPERIN"/>
    <property type="match status" value="1"/>
</dbReference>
<reference evidence="6" key="1">
    <citation type="submission" date="2021-02" db="EMBL/GenBank/DDBJ databases">
        <title>Genome sequence Cadophora malorum strain M34.</title>
        <authorList>
            <person name="Stefanovic E."/>
            <person name="Vu D."/>
            <person name="Scully C."/>
            <person name="Dijksterhuis J."/>
            <person name="Roader J."/>
            <person name="Houbraken J."/>
        </authorList>
    </citation>
    <scope>NUCLEOTIDE SEQUENCE</scope>
    <source>
        <strain evidence="6">M34</strain>
    </source>
</reference>
<evidence type="ECO:0000256" key="2">
    <source>
        <dbReference type="SAM" id="SignalP"/>
    </source>
</evidence>
<dbReference type="InterPro" id="IPR056826">
    <property type="entry name" value="Agd3_CE"/>
</dbReference>
<evidence type="ECO:0000259" key="3">
    <source>
        <dbReference type="Pfam" id="PF25115"/>
    </source>
</evidence>
<dbReference type="OrthoDB" id="2113314at2759"/>
<dbReference type="InterPro" id="IPR056825">
    <property type="entry name" value="Agd3_C"/>
</dbReference>
<sequence>MVSFDSVCVLAILCFSFSTFAVRQAPPPPTRGANGTHLHRGNGTHSHRHPGQPEGIAINNQTRLYRPKYWEPKKVVVDQDKKVVIIANTSTIQDNDRRETLQLTKRQSTVALTTKSTFLIIARDATVAYSAKSGLNDYGIAFEVFVVPAGGATLPVLTSATRVGNYGGIVVLSEVSYANSAGQYASALTDAQWNSLYEYQRTFGIRMVRLDVVPGAATGTRVLGSCCDGTVDQLLALNDTSAFPGAGLVVGATLSTQGLYHYPAAISNSSLATAFATFRTTTGFSTNSIAGVINDFRDGRKQMVFFLGFATDWSTTSILLTHAWIHWATRGLYAGYRRAILSTQVDDMFLTTAIYSGGLFRIEAADLAAHISWMATVNAKLPTGSNYTIEVGHNGNGNIGSSYDLDSQENGPLCGSGPIQYDSQPSVAAEYVKPPGTGTSLWPSSAGEYPFSEECVVLDPLQNWWATDENRDAFMHVSHTFTHESEDQATYFDVSKEITWNQAWLAQLGISWAFYFSGKGLIPPAITGLHNGDALRAWSDNGIVNAVGDNTRKVLLNANNEHWPLITTVSGDNFAGVYITPRWASNIYYNCDTTACDVAEWIAIAQGSGTITDLLTLEKSTNTRHLFSLHHDPYMFHQANMRQADVQTTIAPGGGLTAKSGQWSLLQMWVETVLGEFVRVVNWPIISLKHDDLAASFAQRMARDKCKPVMTLNVDTSQKIITGLTISSSTNSCSAPIPVTVPGKVRDTKGFVTEQLNPQDPLTIWVPLTGSAVSLTFSVPISW</sequence>
<comment type="caution">
    <text evidence="6">The sequence shown here is derived from an EMBL/GenBank/DDBJ whole genome shotgun (WGS) entry which is preliminary data.</text>
</comment>
<feature type="chain" id="PRO_5034624006" description="Extracellular serine-rich protein" evidence="2">
    <location>
        <begin position="22"/>
        <end position="783"/>
    </location>
</feature>
<evidence type="ECO:0000256" key="1">
    <source>
        <dbReference type="SAM" id="MobiDB-lite"/>
    </source>
</evidence>
<evidence type="ECO:0000313" key="7">
    <source>
        <dbReference type="Proteomes" id="UP000664132"/>
    </source>
</evidence>
<dbReference type="EMBL" id="JAFJYH010000011">
    <property type="protein sequence ID" value="KAG4425377.1"/>
    <property type="molecule type" value="Genomic_DNA"/>
</dbReference>
<evidence type="ECO:0000259" key="5">
    <source>
        <dbReference type="Pfam" id="PF25117"/>
    </source>
</evidence>
<dbReference type="PANTHER" id="PTHR31002:SF34">
    <property type="entry name" value="CELL WALL PROTEIN CWP1-RELATED"/>
    <property type="match status" value="1"/>
</dbReference>
<gene>
    <name evidence="6" type="ORF">IFR04_001527</name>
</gene>
<dbReference type="Proteomes" id="UP000664132">
    <property type="component" value="Unassembled WGS sequence"/>
</dbReference>
<dbReference type="Pfam" id="PF25115">
    <property type="entry name" value="Agd3_CE"/>
    <property type="match status" value="1"/>
</dbReference>
<feature type="compositionally biased region" description="Basic residues" evidence="1">
    <location>
        <begin position="37"/>
        <end position="50"/>
    </location>
</feature>
<evidence type="ECO:0008006" key="8">
    <source>
        <dbReference type="Google" id="ProtNLM"/>
    </source>
</evidence>
<keyword evidence="2" id="KW-0732">Signal</keyword>